<dbReference type="Pfam" id="PF10557">
    <property type="entry name" value="Cullin_Nedd8"/>
    <property type="match status" value="1"/>
</dbReference>
<keyword evidence="9" id="KW-1185">Reference proteome</keyword>
<dbReference type="InterPro" id="IPR036390">
    <property type="entry name" value="WH_DNA-bd_sf"/>
</dbReference>
<dbReference type="Gene3D" id="1.10.10.10">
    <property type="entry name" value="Winged helix-like DNA-binding domain superfamily/Winged helix DNA-binding domain"/>
    <property type="match status" value="2"/>
</dbReference>
<dbReference type="InterPro" id="IPR045093">
    <property type="entry name" value="Cullin"/>
</dbReference>
<dbReference type="EMBL" id="UYWX01000876">
    <property type="protein sequence ID" value="VDM19328.1"/>
    <property type="molecule type" value="Genomic_DNA"/>
</dbReference>
<feature type="domain" description="Cullin family profile" evidence="7">
    <location>
        <begin position="426"/>
        <end position="655"/>
    </location>
</feature>
<evidence type="ECO:0000256" key="6">
    <source>
        <dbReference type="RuleBase" id="RU003829"/>
    </source>
</evidence>
<dbReference type="SUPFAM" id="SSF74788">
    <property type="entry name" value="Cullin repeat-like"/>
    <property type="match status" value="1"/>
</dbReference>
<dbReference type="InterPro" id="IPR001373">
    <property type="entry name" value="Cullin_N"/>
</dbReference>
<dbReference type="InterPro" id="IPR016158">
    <property type="entry name" value="Cullin_homology"/>
</dbReference>
<dbReference type="Gene3D" id="1.20.1310.10">
    <property type="entry name" value="Cullin Repeats"/>
    <property type="match status" value="4"/>
</dbReference>
<dbReference type="InterPro" id="IPR036317">
    <property type="entry name" value="Cullin_homology_sf"/>
</dbReference>
<reference evidence="8 9" key="2">
    <citation type="submission" date="2018-11" db="EMBL/GenBank/DDBJ databases">
        <authorList>
            <consortium name="Pathogen Informatics"/>
        </authorList>
    </citation>
    <scope>NUCLEOTIDE SEQUENCE [LARGE SCALE GENOMIC DNA]</scope>
</reference>
<gene>
    <name evidence="8" type="ORF">TTAC_LOCUS2236</name>
</gene>
<reference evidence="10" key="1">
    <citation type="submission" date="2017-02" db="UniProtKB">
        <authorList>
            <consortium name="WormBaseParasite"/>
        </authorList>
    </citation>
    <scope>IDENTIFICATION</scope>
</reference>
<keyword evidence="3" id="KW-1017">Isopeptide bond</keyword>
<dbReference type="SUPFAM" id="SSF46785">
    <property type="entry name" value="Winged helix' DNA-binding domain"/>
    <property type="match status" value="1"/>
</dbReference>
<protein>
    <submittedName>
        <fullName evidence="10">CULLIN_2 domain-containing protein</fullName>
    </submittedName>
</protein>
<comment type="pathway">
    <text evidence="1">Protein modification; protein ubiquitination.</text>
</comment>
<sequence>MMTSRYDRLVDLWKVLKPLFEKMLNMDGLSKTEHASICNYVYGYCISVDTSSGVGENSKVIGYELYKKLRCFFKQHVQSLRLKAERLAGSDLLNFFEKRWTNYSLAAKYIDHRCNYLNRNWVKTKVEEGQKDVVIVYSLALMLWKDELFKPCSRALMSAVLSDIEAERRGESIATTRLCTIISSLVDLCITSEQSPHYSTLPFITESQVQSGVTAAAPYLSGDPHSPLDWRQGLPIYRDHFEQPFLHETIHFYEVESNQFLKSHPVTEYLIWVEARLEEERTRAQTYLHSSTLSELIKTVEESLIGAHIETLAAEFQGLLKANRIDDLARMYKALIRFEEGEARLVQTMEMFVDEVGSAALKDVCQVAKSNPKVFVDTIIKVQRKNQELLESAFSGNPSFGRAIDKGCERYINRNAITEAAGSSRKTPELLAKYSDFLLKKSTKESQPDDLERTLNCVMDVFKYVEDKDVFQKFYSTMLARRLVNNQSISEDAEAQMISLLKNACGVEYTSKLQRMFQDVSSSRELNSRLMEWIGEQTPLLCNVDFNIMVLSSNAWPFQPLGTINVPAELESCFKVFTEFYQTRHDGRKLTWCYQLCRGEVVAHYTKMRYTFQVSTYQMAILMLFNSSLSYTVSQIQSLTNIESSMLNQILQIFLKARILKITSSDDTDEQQRHQMDEDIGSAPSTSTFPITPESQLTLFMDYNKQVLIIIDLLTPNYSFLSKRVRVNLNLPLKSETKQETETTLHNVECDRKLGIQACVVRIMKMRKRMEHQQLVKEVIEQMSSRFCPAIQQIKLCINSLIERDFIRRDPSNLSAYEYVA</sequence>
<name>A0A0R3WNB1_HYDTA</name>
<organism evidence="10">
    <name type="scientific">Hydatigena taeniaeformis</name>
    <name type="common">Feline tapeworm</name>
    <name type="synonym">Taenia taeniaeformis</name>
    <dbReference type="NCBI Taxonomy" id="6205"/>
    <lineage>
        <taxon>Eukaryota</taxon>
        <taxon>Metazoa</taxon>
        <taxon>Spiralia</taxon>
        <taxon>Lophotrochozoa</taxon>
        <taxon>Platyhelminthes</taxon>
        <taxon>Cestoda</taxon>
        <taxon>Eucestoda</taxon>
        <taxon>Cyclophyllidea</taxon>
        <taxon>Taeniidae</taxon>
        <taxon>Hydatigera</taxon>
    </lineage>
</organism>
<evidence type="ECO:0000256" key="3">
    <source>
        <dbReference type="ARBA" id="ARBA00022499"/>
    </source>
</evidence>
<dbReference type="OrthoDB" id="27073at2759"/>
<dbReference type="Proteomes" id="UP000274429">
    <property type="component" value="Unassembled WGS sequence"/>
</dbReference>
<dbReference type="InterPro" id="IPR059120">
    <property type="entry name" value="Cullin-like_AB"/>
</dbReference>
<dbReference type="SMART" id="SM00884">
    <property type="entry name" value="Cullin_Nedd8"/>
    <property type="match status" value="1"/>
</dbReference>
<evidence type="ECO:0000313" key="8">
    <source>
        <dbReference type="EMBL" id="VDM19328.1"/>
    </source>
</evidence>
<dbReference type="InterPro" id="IPR036388">
    <property type="entry name" value="WH-like_DNA-bd_sf"/>
</dbReference>
<dbReference type="GO" id="GO:0006511">
    <property type="term" value="P:ubiquitin-dependent protein catabolic process"/>
    <property type="evidence" value="ECO:0007669"/>
    <property type="project" value="InterPro"/>
</dbReference>
<dbReference type="SMART" id="SM00182">
    <property type="entry name" value="CULLIN"/>
    <property type="match status" value="1"/>
</dbReference>
<evidence type="ECO:0000313" key="10">
    <source>
        <dbReference type="WBParaSite" id="TTAC_0000224901-mRNA-1"/>
    </source>
</evidence>
<dbReference type="FunFam" id="1.20.1310.10:FF:000012">
    <property type="entry name" value="Cullin 2"/>
    <property type="match status" value="1"/>
</dbReference>
<dbReference type="SUPFAM" id="SSF75632">
    <property type="entry name" value="Cullin homology domain"/>
    <property type="match status" value="1"/>
</dbReference>
<evidence type="ECO:0000256" key="2">
    <source>
        <dbReference type="ARBA" id="ARBA00006019"/>
    </source>
</evidence>
<dbReference type="InterPro" id="IPR016159">
    <property type="entry name" value="Cullin_repeat-like_dom_sf"/>
</dbReference>
<dbReference type="GO" id="GO:0031461">
    <property type="term" value="C:cullin-RING ubiquitin ligase complex"/>
    <property type="evidence" value="ECO:0007669"/>
    <property type="project" value="UniProtKB-ARBA"/>
</dbReference>
<evidence type="ECO:0000256" key="1">
    <source>
        <dbReference type="ARBA" id="ARBA00004906"/>
    </source>
</evidence>
<comment type="similarity">
    <text evidence="2 5 6">Belongs to the cullin family.</text>
</comment>
<accession>A0A0R3WNB1</accession>
<dbReference type="InterPro" id="IPR019559">
    <property type="entry name" value="Cullin_neddylation_domain"/>
</dbReference>
<proteinExistence type="inferred from homology"/>
<dbReference type="Pfam" id="PF26557">
    <property type="entry name" value="Cullin_AB"/>
    <property type="match status" value="1"/>
</dbReference>
<dbReference type="GO" id="GO:0005634">
    <property type="term" value="C:nucleus"/>
    <property type="evidence" value="ECO:0007669"/>
    <property type="project" value="UniProtKB-ARBA"/>
</dbReference>
<dbReference type="GO" id="GO:0031625">
    <property type="term" value="F:ubiquitin protein ligase binding"/>
    <property type="evidence" value="ECO:0007669"/>
    <property type="project" value="InterPro"/>
</dbReference>
<dbReference type="WBParaSite" id="TTAC_0000224901-mRNA-1">
    <property type="protein sequence ID" value="TTAC_0000224901-mRNA-1"/>
    <property type="gene ID" value="TTAC_0000224901"/>
</dbReference>
<dbReference type="PROSITE" id="PS50069">
    <property type="entry name" value="CULLIN_2"/>
    <property type="match status" value="1"/>
</dbReference>
<keyword evidence="4" id="KW-0832">Ubl conjugation</keyword>
<evidence type="ECO:0000256" key="5">
    <source>
        <dbReference type="PROSITE-ProRule" id="PRU00330"/>
    </source>
</evidence>
<dbReference type="STRING" id="6205.A0A0R3WNB1"/>
<evidence type="ECO:0000259" key="7">
    <source>
        <dbReference type="PROSITE" id="PS50069"/>
    </source>
</evidence>
<dbReference type="AlphaFoldDB" id="A0A0R3WNB1"/>
<dbReference type="Gene3D" id="4.10.1030.10">
    <property type="entry name" value="Ring Box Chain A, domain 5"/>
    <property type="match status" value="1"/>
</dbReference>
<dbReference type="FunFam" id="1.10.10.10:FF:000014">
    <property type="entry name" value="Cullin 1"/>
    <property type="match status" value="1"/>
</dbReference>
<evidence type="ECO:0000313" key="9">
    <source>
        <dbReference type="Proteomes" id="UP000274429"/>
    </source>
</evidence>
<dbReference type="PANTHER" id="PTHR11932">
    <property type="entry name" value="CULLIN"/>
    <property type="match status" value="1"/>
</dbReference>
<dbReference type="Pfam" id="PF00888">
    <property type="entry name" value="Cullin"/>
    <property type="match status" value="1"/>
</dbReference>
<evidence type="ECO:0000256" key="4">
    <source>
        <dbReference type="ARBA" id="ARBA00022843"/>
    </source>
</evidence>